<evidence type="ECO:0000313" key="2">
    <source>
        <dbReference type="EMBL" id="KAJ8032376.1"/>
    </source>
</evidence>
<sequence length="163" mass="18758">MNQDNAPPENVDFQDILDVLGNNSVTNYGVTTNGFDMLSTEFPIGENHASLQEPDDTDYQYILDMLQNDGEISQDDKEKSKEDVARATDNKTLNDNDNDNRKEKQTTDPKDCWYKTEERHRRIKRFCGDALEYTIAFHKDKIADGVREKQSVLMALYDIINSL</sequence>
<dbReference type="AlphaFoldDB" id="A0A9Q1BTN4"/>
<comment type="caution">
    <text evidence="2">The sequence shown here is derived from an EMBL/GenBank/DDBJ whole genome shotgun (WGS) entry which is preliminary data.</text>
</comment>
<evidence type="ECO:0000256" key="1">
    <source>
        <dbReference type="SAM" id="MobiDB-lite"/>
    </source>
</evidence>
<proteinExistence type="predicted"/>
<feature type="region of interest" description="Disordered" evidence="1">
    <location>
        <begin position="69"/>
        <end position="108"/>
    </location>
</feature>
<evidence type="ECO:0000313" key="3">
    <source>
        <dbReference type="Proteomes" id="UP001152320"/>
    </source>
</evidence>
<dbReference type="Proteomes" id="UP001152320">
    <property type="component" value="Chromosome 12"/>
</dbReference>
<name>A0A9Q1BTN4_HOLLE</name>
<protein>
    <submittedName>
        <fullName evidence="2">Uncharacterized protein</fullName>
    </submittedName>
</protein>
<feature type="compositionally biased region" description="Basic and acidic residues" evidence="1">
    <location>
        <begin position="74"/>
        <end position="108"/>
    </location>
</feature>
<reference evidence="2" key="1">
    <citation type="submission" date="2021-10" db="EMBL/GenBank/DDBJ databases">
        <title>Tropical sea cucumber genome reveals ecological adaptation and Cuvierian tubules defense mechanism.</title>
        <authorList>
            <person name="Chen T."/>
        </authorList>
    </citation>
    <scope>NUCLEOTIDE SEQUENCE</scope>
    <source>
        <strain evidence="2">Nanhai2018</strain>
        <tissue evidence="2">Muscle</tissue>
    </source>
</reference>
<gene>
    <name evidence="2" type="ORF">HOLleu_25890</name>
</gene>
<keyword evidence="3" id="KW-1185">Reference proteome</keyword>
<accession>A0A9Q1BTN4</accession>
<organism evidence="2 3">
    <name type="scientific">Holothuria leucospilota</name>
    <name type="common">Black long sea cucumber</name>
    <name type="synonym">Mertensiothuria leucospilota</name>
    <dbReference type="NCBI Taxonomy" id="206669"/>
    <lineage>
        <taxon>Eukaryota</taxon>
        <taxon>Metazoa</taxon>
        <taxon>Echinodermata</taxon>
        <taxon>Eleutherozoa</taxon>
        <taxon>Echinozoa</taxon>
        <taxon>Holothuroidea</taxon>
        <taxon>Aspidochirotacea</taxon>
        <taxon>Aspidochirotida</taxon>
        <taxon>Holothuriidae</taxon>
        <taxon>Holothuria</taxon>
    </lineage>
</organism>
<dbReference type="EMBL" id="JAIZAY010000012">
    <property type="protein sequence ID" value="KAJ8032376.1"/>
    <property type="molecule type" value="Genomic_DNA"/>
</dbReference>